<comment type="similarity">
    <text evidence="1">Belongs to the sigma-70 factor family. ECF subfamily.</text>
</comment>
<evidence type="ECO:0000313" key="8">
    <source>
        <dbReference type="EMBL" id="GAA1103056.1"/>
    </source>
</evidence>
<dbReference type="InterPro" id="IPR036388">
    <property type="entry name" value="WH-like_DNA-bd_sf"/>
</dbReference>
<evidence type="ECO:0000256" key="4">
    <source>
        <dbReference type="ARBA" id="ARBA00023125"/>
    </source>
</evidence>
<dbReference type="CDD" id="cd06171">
    <property type="entry name" value="Sigma70_r4"/>
    <property type="match status" value="1"/>
</dbReference>
<evidence type="ECO:0000256" key="3">
    <source>
        <dbReference type="ARBA" id="ARBA00023082"/>
    </source>
</evidence>
<dbReference type="Gene3D" id="1.10.1740.10">
    <property type="match status" value="1"/>
</dbReference>
<keyword evidence="2" id="KW-0805">Transcription regulation</keyword>
<evidence type="ECO:0000256" key="5">
    <source>
        <dbReference type="ARBA" id="ARBA00023163"/>
    </source>
</evidence>
<accession>A0ABN1TUN2</accession>
<dbReference type="Gene3D" id="1.10.10.10">
    <property type="entry name" value="Winged helix-like DNA-binding domain superfamily/Winged helix DNA-binding domain"/>
    <property type="match status" value="1"/>
</dbReference>
<dbReference type="InterPro" id="IPR013325">
    <property type="entry name" value="RNA_pol_sigma_r2"/>
</dbReference>
<dbReference type="Proteomes" id="UP001501581">
    <property type="component" value="Unassembled WGS sequence"/>
</dbReference>
<evidence type="ECO:0000259" key="6">
    <source>
        <dbReference type="Pfam" id="PF04542"/>
    </source>
</evidence>
<sequence>MNRDHDFIEFATARSAALYRSALVLCGDRHLAEDLVQECLAKLFLVWGRRGIDNPASYAHATLVRTFLSARRRRSWSERPAAQLPEVMAAETDVGLRLDLVAALRELTPTDRAVLVLRFLEDRTVQQTAEAIGISAVAVRSRTMRALARIRPLLDDEAEPLGDRA</sequence>
<dbReference type="PANTHER" id="PTHR43133">
    <property type="entry name" value="RNA POLYMERASE ECF-TYPE SIGMA FACTO"/>
    <property type="match status" value="1"/>
</dbReference>
<reference evidence="8 9" key="1">
    <citation type="journal article" date="2019" name="Int. J. Syst. Evol. Microbiol.">
        <title>The Global Catalogue of Microorganisms (GCM) 10K type strain sequencing project: providing services to taxonomists for standard genome sequencing and annotation.</title>
        <authorList>
            <consortium name="The Broad Institute Genomics Platform"/>
            <consortium name="The Broad Institute Genome Sequencing Center for Infectious Disease"/>
            <person name="Wu L."/>
            <person name="Ma J."/>
        </authorList>
    </citation>
    <scope>NUCLEOTIDE SEQUENCE [LARGE SCALE GENOMIC DNA]</scope>
    <source>
        <strain evidence="8 9">JCM 13008</strain>
    </source>
</reference>
<dbReference type="Pfam" id="PF04542">
    <property type="entry name" value="Sigma70_r2"/>
    <property type="match status" value="1"/>
</dbReference>
<feature type="domain" description="RNA polymerase sigma-70 region 2" evidence="6">
    <location>
        <begin position="17"/>
        <end position="76"/>
    </location>
</feature>
<gene>
    <name evidence="8" type="ORF">GCM10009668_22200</name>
</gene>
<dbReference type="InterPro" id="IPR007630">
    <property type="entry name" value="RNA_pol_sigma70_r4"/>
</dbReference>
<dbReference type="EMBL" id="BAAALG010000009">
    <property type="protein sequence ID" value="GAA1103056.1"/>
    <property type="molecule type" value="Genomic_DNA"/>
</dbReference>
<dbReference type="PANTHER" id="PTHR43133:SF50">
    <property type="entry name" value="ECF RNA POLYMERASE SIGMA FACTOR SIGM"/>
    <property type="match status" value="1"/>
</dbReference>
<dbReference type="InterPro" id="IPR014284">
    <property type="entry name" value="RNA_pol_sigma-70_dom"/>
</dbReference>
<evidence type="ECO:0000259" key="7">
    <source>
        <dbReference type="Pfam" id="PF04545"/>
    </source>
</evidence>
<dbReference type="RefSeq" id="WP_343994338.1">
    <property type="nucleotide sequence ID" value="NZ_BAAALG010000009.1"/>
</dbReference>
<protein>
    <submittedName>
        <fullName evidence="8">SigE family RNA polymerase sigma factor</fullName>
    </submittedName>
</protein>
<name>A0ABN1TUN2_9ACTN</name>
<keyword evidence="4" id="KW-0238">DNA-binding</keyword>
<dbReference type="Pfam" id="PF04545">
    <property type="entry name" value="Sigma70_r4"/>
    <property type="match status" value="1"/>
</dbReference>
<dbReference type="InterPro" id="IPR039425">
    <property type="entry name" value="RNA_pol_sigma-70-like"/>
</dbReference>
<comment type="caution">
    <text evidence="8">The sequence shown here is derived from an EMBL/GenBank/DDBJ whole genome shotgun (WGS) entry which is preliminary data.</text>
</comment>
<keyword evidence="5" id="KW-0804">Transcription</keyword>
<organism evidence="8 9">
    <name type="scientific">Nocardioides dubius</name>
    <dbReference type="NCBI Taxonomy" id="317019"/>
    <lineage>
        <taxon>Bacteria</taxon>
        <taxon>Bacillati</taxon>
        <taxon>Actinomycetota</taxon>
        <taxon>Actinomycetes</taxon>
        <taxon>Propionibacteriales</taxon>
        <taxon>Nocardioidaceae</taxon>
        <taxon>Nocardioides</taxon>
    </lineage>
</organism>
<evidence type="ECO:0000256" key="1">
    <source>
        <dbReference type="ARBA" id="ARBA00010641"/>
    </source>
</evidence>
<dbReference type="InterPro" id="IPR013324">
    <property type="entry name" value="RNA_pol_sigma_r3/r4-like"/>
</dbReference>
<keyword evidence="3" id="KW-0731">Sigma factor</keyword>
<dbReference type="SUPFAM" id="SSF88946">
    <property type="entry name" value="Sigma2 domain of RNA polymerase sigma factors"/>
    <property type="match status" value="1"/>
</dbReference>
<dbReference type="InterPro" id="IPR007627">
    <property type="entry name" value="RNA_pol_sigma70_r2"/>
</dbReference>
<dbReference type="NCBIfam" id="TIGR02937">
    <property type="entry name" value="sigma70-ECF"/>
    <property type="match status" value="1"/>
</dbReference>
<evidence type="ECO:0000256" key="2">
    <source>
        <dbReference type="ARBA" id="ARBA00023015"/>
    </source>
</evidence>
<proteinExistence type="inferred from homology"/>
<feature type="domain" description="RNA polymerase sigma-70 region 4" evidence="7">
    <location>
        <begin position="103"/>
        <end position="151"/>
    </location>
</feature>
<keyword evidence="9" id="KW-1185">Reference proteome</keyword>
<dbReference type="SUPFAM" id="SSF88659">
    <property type="entry name" value="Sigma3 and sigma4 domains of RNA polymerase sigma factors"/>
    <property type="match status" value="1"/>
</dbReference>
<evidence type="ECO:0000313" key="9">
    <source>
        <dbReference type="Proteomes" id="UP001501581"/>
    </source>
</evidence>